<feature type="region of interest" description="Disordered" evidence="2">
    <location>
        <begin position="190"/>
        <end position="220"/>
    </location>
</feature>
<dbReference type="AlphaFoldDB" id="A0A842H9H8"/>
<comment type="caution">
    <text evidence="4">The sequence shown here is derived from an EMBL/GenBank/DDBJ whole genome shotgun (WGS) entry which is preliminary data.</text>
</comment>
<name>A0A842H9H8_9BACT</name>
<evidence type="ECO:0000256" key="1">
    <source>
        <dbReference type="SAM" id="Coils"/>
    </source>
</evidence>
<keyword evidence="1" id="KW-0175">Coiled coil</keyword>
<dbReference type="EMBL" id="JACHVB010000012">
    <property type="protein sequence ID" value="MBC2592970.1"/>
    <property type="molecule type" value="Genomic_DNA"/>
</dbReference>
<feature type="region of interest" description="Disordered" evidence="2">
    <location>
        <begin position="302"/>
        <end position="450"/>
    </location>
</feature>
<accession>A0A842H9H8</accession>
<keyword evidence="3" id="KW-1133">Transmembrane helix</keyword>
<feature type="compositionally biased region" description="Low complexity" evidence="2">
    <location>
        <begin position="190"/>
        <end position="203"/>
    </location>
</feature>
<protein>
    <submittedName>
        <fullName evidence="4">Uncharacterized protein</fullName>
    </submittedName>
</protein>
<evidence type="ECO:0000313" key="4">
    <source>
        <dbReference type="EMBL" id="MBC2592970.1"/>
    </source>
</evidence>
<gene>
    <name evidence="4" type="ORF">H5P28_01730</name>
</gene>
<evidence type="ECO:0000256" key="2">
    <source>
        <dbReference type="SAM" id="MobiDB-lite"/>
    </source>
</evidence>
<feature type="compositionally biased region" description="Low complexity" evidence="2">
    <location>
        <begin position="402"/>
        <end position="418"/>
    </location>
</feature>
<organism evidence="4 5">
    <name type="scientific">Ruficoccus amylovorans</name>
    <dbReference type="NCBI Taxonomy" id="1804625"/>
    <lineage>
        <taxon>Bacteria</taxon>
        <taxon>Pseudomonadati</taxon>
        <taxon>Verrucomicrobiota</taxon>
        <taxon>Opitutia</taxon>
        <taxon>Puniceicoccales</taxon>
        <taxon>Cerasicoccaceae</taxon>
        <taxon>Ruficoccus</taxon>
    </lineage>
</organism>
<proteinExistence type="predicted"/>
<feature type="transmembrane region" description="Helical" evidence="3">
    <location>
        <begin position="42"/>
        <end position="61"/>
    </location>
</feature>
<sequence>MEDLNNFRLQKISMIVADVLLVAFGLIFAFSGDGPMSPMQFFWVVVSVGLGGVLAFIPFFLEFKIRANLMEYDRSQANLENAERIERVLAEIHEIAAIVARQTDRAEEALAKTTEAAARLEGHTPGQPGDSGEIKALSDSVESLRKDVAQALESVASAEDTAALIGGIEVSLVNLSGQLEQVQYQLTRDAAARTAPDQAPAHASDADEAVEPSALETEGGLSHAHTKFALGDTLPADIANDETVEPDETLLAEQEVPGEETPEEELEGAEDVPEDLAVKDAAYEAEIDELEADLAEAAEELAAEEGELLPGDTLPGDVADDESVISDDDLLEADEESEPAQPSWEPSAEEELEGAEDVPEDLSVKDAAYEAEIDELESRREEAAADLAREEGPVFTDSRPLDASAGAASADAAEGTSSDADDNDAAEGLSQPNLMEELPPLREKPRKSPKGATVLVAQVLIGIGNKPYVRGIGPGLSPDEGVPMEFLEIGKWQWTAPDGEEPISCRIYKNDEIPADGDMIELEPGQRRTVSPTFQG</sequence>
<dbReference type="RefSeq" id="WP_185673975.1">
    <property type="nucleotide sequence ID" value="NZ_JACHVB010000012.1"/>
</dbReference>
<keyword evidence="5" id="KW-1185">Reference proteome</keyword>
<keyword evidence="3" id="KW-0812">Transmembrane</keyword>
<evidence type="ECO:0000256" key="3">
    <source>
        <dbReference type="SAM" id="Phobius"/>
    </source>
</evidence>
<reference evidence="4 5" key="1">
    <citation type="submission" date="2020-07" db="EMBL/GenBank/DDBJ databases">
        <authorList>
            <person name="Feng X."/>
        </authorList>
    </citation>
    <scope>NUCLEOTIDE SEQUENCE [LARGE SCALE GENOMIC DNA]</scope>
    <source>
        <strain evidence="4 5">JCM31066</strain>
    </source>
</reference>
<feature type="compositionally biased region" description="Basic and acidic residues" evidence="2">
    <location>
        <begin position="376"/>
        <end position="392"/>
    </location>
</feature>
<evidence type="ECO:0000313" key="5">
    <source>
        <dbReference type="Proteomes" id="UP000546464"/>
    </source>
</evidence>
<keyword evidence="3" id="KW-0472">Membrane</keyword>
<feature type="compositionally biased region" description="Acidic residues" evidence="2">
    <location>
        <begin position="347"/>
        <end position="360"/>
    </location>
</feature>
<feature type="compositionally biased region" description="Acidic residues" evidence="2">
    <location>
        <begin position="318"/>
        <end position="338"/>
    </location>
</feature>
<feature type="transmembrane region" description="Helical" evidence="3">
    <location>
        <begin position="12"/>
        <end position="30"/>
    </location>
</feature>
<dbReference type="Proteomes" id="UP000546464">
    <property type="component" value="Unassembled WGS sequence"/>
</dbReference>
<feature type="coiled-coil region" evidence="1">
    <location>
        <begin position="134"/>
        <end position="161"/>
    </location>
</feature>
<feature type="region of interest" description="Disordered" evidence="2">
    <location>
        <begin position="252"/>
        <end position="274"/>
    </location>
</feature>